<dbReference type="Gene3D" id="1.10.1780.10">
    <property type="entry name" value="Clp, N-terminal domain"/>
    <property type="match status" value="1"/>
</dbReference>
<keyword evidence="4" id="KW-1185">Reference proteome</keyword>
<dbReference type="SUPFAM" id="SSF81923">
    <property type="entry name" value="Double Clp-N motif"/>
    <property type="match status" value="1"/>
</dbReference>
<proteinExistence type="predicted"/>
<dbReference type="InterPro" id="IPR004176">
    <property type="entry name" value="Clp_R_N"/>
</dbReference>
<name>A0A9X3NX33_9ACTN</name>
<dbReference type="Pfam" id="PF02861">
    <property type="entry name" value="Clp_N"/>
    <property type="match status" value="1"/>
</dbReference>
<evidence type="ECO:0000313" key="4">
    <source>
        <dbReference type="Proteomes" id="UP001140076"/>
    </source>
</evidence>
<reference evidence="3" key="1">
    <citation type="submission" date="2021-10" db="EMBL/GenBank/DDBJ databases">
        <title>Streptomonospora sp. nov., isolated from mangrove soil.</title>
        <authorList>
            <person name="Chen X."/>
            <person name="Ge X."/>
            <person name="Liu W."/>
        </authorList>
    </citation>
    <scope>NUCLEOTIDE SEQUENCE</scope>
    <source>
        <strain evidence="3">S1-112</strain>
    </source>
</reference>
<dbReference type="EMBL" id="JAJAQC010000027">
    <property type="protein sequence ID" value="MDA0565911.1"/>
    <property type="molecule type" value="Genomic_DNA"/>
</dbReference>
<feature type="domain" description="Clp R" evidence="2">
    <location>
        <begin position="2"/>
        <end position="161"/>
    </location>
</feature>
<sequence length="163" mass="16735">MFERFAKDARLAVVSAQEEARSLGHGRIGAAHLVLGLLAEDRGPAARALAEHGADLAALRDTVRRTAADGAAGAGAASRPRRGLFGRLARGAGHIPFTRPAKRSLEESLRVALDRGDTAISGGHVLLGVLRAGDPGALRALTDAGVAPADLRGTTERLLGEAA</sequence>
<dbReference type="RefSeq" id="WP_270073171.1">
    <property type="nucleotide sequence ID" value="NZ_JAJAQC010000027.1"/>
</dbReference>
<dbReference type="Proteomes" id="UP001140076">
    <property type="component" value="Unassembled WGS sequence"/>
</dbReference>
<evidence type="ECO:0000256" key="1">
    <source>
        <dbReference type="PROSITE-ProRule" id="PRU01251"/>
    </source>
</evidence>
<keyword evidence="1" id="KW-0677">Repeat</keyword>
<dbReference type="PROSITE" id="PS51903">
    <property type="entry name" value="CLP_R"/>
    <property type="match status" value="1"/>
</dbReference>
<dbReference type="AlphaFoldDB" id="A0A9X3NX33"/>
<organism evidence="3 4">
    <name type="scientific">Streptomonospora mangrovi</name>
    <dbReference type="NCBI Taxonomy" id="2883123"/>
    <lineage>
        <taxon>Bacteria</taxon>
        <taxon>Bacillati</taxon>
        <taxon>Actinomycetota</taxon>
        <taxon>Actinomycetes</taxon>
        <taxon>Streptosporangiales</taxon>
        <taxon>Nocardiopsidaceae</taxon>
        <taxon>Streptomonospora</taxon>
    </lineage>
</organism>
<accession>A0A9X3NX33</accession>
<evidence type="ECO:0000313" key="3">
    <source>
        <dbReference type="EMBL" id="MDA0565911.1"/>
    </source>
</evidence>
<protein>
    <recommendedName>
        <fullName evidence="2">Clp R domain-containing protein</fullName>
    </recommendedName>
</protein>
<evidence type="ECO:0000259" key="2">
    <source>
        <dbReference type="PROSITE" id="PS51903"/>
    </source>
</evidence>
<comment type="caution">
    <text evidence="3">The sequence shown here is derived from an EMBL/GenBank/DDBJ whole genome shotgun (WGS) entry which is preliminary data.</text>
</comment>
<gene>
    <name evidence="3" type="ORF">LG943_16555</name>
</gene>
<dbReference type="InterPro" id="IPR036628">
    <property type="entry name" value="Clp_N_dom_sf"/>
</dbReference>